<dbReference type="GeneID" id="25347921"/>
<sequence length="42" mass="4503">MSRTGARPSVVEASGVNTKTAKDDSSWTAVQDKPREDVLSPQ</sequence>
<evidence type="ECO:0000256" key="1">
    <source>
        <dbReference type="SAM" id="MobiDB-lite"/>
    </source>
</evidence>
<feature type="region of interest" description="Disordered" evidence="1">
    <location>
        <begin position="1"/>
        <end position="42"/>
    </location>
</feature>
<name>W2TN50_NECAM</name>
<reference evidence="3" key="1">
    <citation type="journal article" date="2014" name="Nat. Genet.">
        <title>Genome of the human hookworm Necator americanus.</title>
        <authorList>
            <person name="Tang Y.T."/>
            <person name="Gao X."/>
            <person name="Rosa B.A."/>
            <person name="Abubucker S."/>
            <person name="Hallsworth-Pepin K."/>
            <person name="Martin J."/>
            <person name="Tyagi R."/>
            <person name="Heizer E."/>
            <person name="Zhang X."/>
            <person name="Bhonagiri-Palsikar V."/>
            <person name="Minx P."/>
            <person name="Warren W.C."/>
            <person name="Wang Q."/>
            <person name="Zhan B."/>
            <person name="Hotez P.J."/>
            <person name="Sternberg P.W."/>
            <person name="Dougall A."/>
            <person name="Gaze S.T."/>
            <person name="Mulvenna J."/>
            <person name="Sotillo J."/>
            <person name="Ranganathan S."/>
            <person name="Rabelo E.M."/>
            <person name="Wilson R.K."/>
            <person name="Felgner P.L."/>
            <person name="Bethony J."/>
            <person name="Hawdon J.M."/>
            <person name="Gasser R.B."/>
            <person name="Loukas A."/>
            <person name="Mitreva M."/>
        </authorList>
    </citation>
    <scope>NUCLEOTIDE SEQUENCE [LARGE SCALE GENOMIC DNA]</scope>
</reference>
<evidence type="ECO:0000313" key="2">
    <source>
        <dbReference type="EMBL" id="ETN82556.1"/>
    </source>
</evidence>
<feature type="non-terminal residue" evidence="2">
    <location>
        <position position="42"/>
    </location>
</feature>
<organism evidence="2 3">
    <name type="scientific">Necator americanus</name>
    <name type="common">Human hookworm</name>
    <dbReference type="NCBI Taxonomy" id="51031"/>
    <lineage>
        <taxon>Eukaryota</taxon>
        <taxon>Metazoa</taxon>
        <taxon>Ecdysozoa</taxon>
        <taxon>Nematoda</taxon>
        <taxon>Chromadorea</taxon>
        <taxon>Rhabditida</taxon>
        <taxon>Rhabditina</taxon>
        <taxon>Rhabditomorpha</taxon>
        <taxon>Strongyloidea</taxon>
        <taxon>Ancylostomatidae</taxon>
        <taxon>Bunostominae</taxon>
        <taxon>Necator</taxon>
    </lineage>
</organism>
<dbReference type="AlphaFoldDB" id="W2TN50"/>
<feature type="compositionally biased region" description="Basic and acidic residues" evidence="1">
    <location>
        <begin position="32"/>
        <end position="42"/>
    </location>
</feature>
<gene>
    <name evidence="2" type="ORF">NECAME_07891</name>
</gene>
<protein>
    <submittedName>
        <fullName evidence="2">Uncharacterized protein</fullName>
    </submittedName>
</protein>
<dbReference type="CTD" id="25347921"/>
<dbReference type="EMBL" id="KI658433">
    <property type="protein sequence ID" value="ETN82556.1"/>
    <property type="molecule type" value="Genomic_DNA"/>
</dbReference>
<dbReference type="Proteomes" id="UP000053676">
    <property type="component" value="Unassembled WGS sequence"/>
</dbReference>
<keyword evidence="3" id="KW-1185">Reference proteome</keyword>
<accession>W2TN50</accession>
<evidence type="ECO:0000313" key="3">
    <source>
        <dbReference type="Proteomes" id="UP000053676"/>
    </source>
</evidence>
<proteinExistence type="predicted"/>
<dbReference type="KEGG" id="nai:NECAME_07891"/>